<dbReference type="RefSeq" id="WP_326565811.1">
    <property type="nucleotide sequence ID" value="NZ_CP142149.1"/>
</dbReference>
<proteinExistence type="predicted"/>
<name>A0ABZ1HZP2_9PSEU</name>
<sequence length="101" mass="10801">MVLTRVRKKLTWRTVAGGGRVGRADASAALDQVGVSAAAIDDRRAVLILPAIRLSMNAVRFGSVTEDRPRSSWVSTAVTQVGSDGEVRAVRWREAGGRRAA</sequence>
<keyword evidence="2" id="KW-1185">Reference proteome</keyword>
<dbReference type="Proteomes" id="UP001330812">
    <property type="component" value="Chromosome"/>
</dbReference>
<organism evidence="1 2">
    <name type="scientific">Amycolatopsis rhabdoformis</name>
    <dbReference type="NCBI Taxonomy" id="1448059"/>
    <lineage>
        <taxon>Bacteria</taxon>
        <taxon>Bacillati</taxon>
        <taxon>Actinomycetota</taxon>
        <taxon>Actinomycetes</taxon>
        <taxon>Pseudonocardiales</taxon>
        <taxon>Pseudonocardiaceae</taxon>
        <taxon>Amycolatopsis</taxon>
    </lineage>
</organism>
<gene>
    <name evidence="1" type="ORF">VSH64_28570</name>
</gene>
<evidence type="ECO:0000313" key="1">
    <source>
        <dbReference type="EMBL" id="WSE26828.1"/>
    </source>
</evidence>
<protein>
    <submittedName>
        <fullName evidence="1">Uncharacterized protein</fullName>
    </submittedName>
</protein>
<dbReference type="EMBL" id="CP142149">
    <property type="protein sequence ID" value="WSE26828.1"/>
    <property type="molecule type" value="Genomic_DNA"/>
</dbReference>
<evidence type="ECO:0000313" key="2">
    <source>
        <dbReference type="Proteomes" id="UP001330812"/>
    </source>
</evidence>
<reference evidence="1 2" key="1">
    <citation type="journal article" date="2015" name="Int. J. Syst. Evol. Microbiol.">
        <title>Amycolatopsis rhabdoformis sp. nov., an actinomycete isolated from a tropical forest soil.</title>
        <authorList>
            <person name="Souza W.R."/>
            <person name="Silva R.E."/>
            <person name="Goodfellow M."/>
            <person name="Busarakam K."/>
            <person name="Figueiro F.S."/>
            <person name="Ferreira D."/>
            <person name="Rodrigues-Filho E."/>
            <person name="Moraes L.A.B."/>
            <person name="Zucchi T.D."/>
        </authorList>
    </citation>
    <scope>NUCLEOTIDE SEQUENCE [LARGE SCALE GENOMIC DNA]</scope>
    <source>
        <strain evidence="1 2">NCIMB 14900</strain>
    </source>
</reference>
<accession>A0ABZ1HZP2</accession>